<dbReference type="EMBL" id="FCOA02000023">
    <property type="protein sequence ID" value="SAK82318.1"/>
    <property type="molecule type" value="Genomic_DNA"/>
</dbReference>
<dbReference type="InterPro" id="IPR045254">
    <property type="entry name" value="Nit1/2_C-N_Hydrolase"/>
</dbReference>
<dbReference type="PANTHER" id="PTHR23088">
    <property type="entry name" value="NITRILASE-RELATED"/>
    <property type="match status" value="1"/>
</dbReference>
<dbReference type="SUPFAM" id="SSF56317">
    <property type="entry name" value="Carbon-nitrogen hydrolase"/>
    <property type="match status" value="1"/>
</dbReference>
<evidence type="ECO:0000313" key="5">
    <source>
        <dbReference type="Proteomes" id="UP000054851"/>
    </source>
</evidence>
<dbReference type="CDD" id="cd07572">
    <property type="entry name" value="nit"/>
    <property type="match status" value="1"/>
</dbReference>
<dbReference type="InterPro" id="IPR001110">
    <property type="entry name" value="UPF0012_CS"/>
</dbReference>
<dbReference type="PROSITE" id="PS50263">
    <property type="entry name" value="CN_HYDROLASE"/>
    <property type="match status" value="1"/>
</dbReference>
<evidence type="ECO:0000313" key="4">
    <source>
        <dbReference type="EMBL" id="SAK82318.1"/>
    </source>
</evidence>
<protein>
    <submittedName>
        <fullName evidence="4">Nitrilase/cyanide hydratase and apolipoprotein N-acyltransferase</fullName>
    </submittedName>
</protein>
<organism evidence="4 5">
    <name type="scientific">Caballeronia hypogeia</name>
    <dbReference type="NCBI Taxonomy" id="1777140"/>
    <lineage>
        <taxon>Bacteria</taxon>
        <taxon>Pseudomonadati</taxon>
        <taxon>Pseudomonadota</taxon>
        <taxon>Betaproteobacteria</taxon>
        <taxon>Burkholderiales</taxon>
        <taxon>Burkholderiaceae</taxon>
        <taxon>Caballeronia</taxon>
    </lineage>
</organism>
<keyword evidence="2" id="KW-0378">Hydrolase</keyword>
<dbReference type="InterPro" id="IPR036526">
    <property type="entry name" value="C-N_Hydrolase_sf"/>
</dbReference>
<dbReference type="OrthoDB" id="9811121at2"/>
<feature type="domain" description="CN hydrolase" evidence="3">
    <location>
        <begin position="1"/>
        <end position="251"/>
    </location>
</feature>
<comment type="similarity">
    <text evidence="1">Belongs to the carbon-nitrogen hydrolase superfamily. NIT1/NIT2 family.</text>
</comment>
<dbReference type="PANTHER" id="PTHR23088:SF27">
    <property type="entry name" value="DEAMINATED GLUTATHIONE AMIDASE"/>
    <property type="match status" value="1"/>
</dbReference>
<evidence type="ECO:0000256" key="2">
    <source>
        <dbReference type="ARBA" id="ARBA00022801"/>
    </source>
</evidence>
<evidence type="ECO:0000256" key="1">
    <source>
        <dbReference type="ARBA" id="ARBA00010613"/>
    </source>
</evidence>
<dbReference type="STRING" id="1777140.AWB79_05464"/>
<reference evidence="4" key="1">
    <citation type="submission" date="2016-01" db="EMBL/GenBank/DDBJ databases">
        <authorList>
            <person name="Peeters C."/>
        </authorList>
    </citation>
    <scope>NUCLEOTIDE SEQUENCE</scope>
    <source>
        <strain evidence="4">LMG 29322</strain>
    </source>
</reference>
<proteinExistence type="inferred from homology"/>
<comment type="caution">
    <text evidence="4">The sequence shown here is derived from an EMBL/GenBank/DDBJ whole genome shotgun (WGS) entry which is preliminary data.</text>
</comment>
<gene>
    <name evidence="4" type="ORF">AWB79_05464</name>
</gene>
<dbReference type="RefSeq" id="WP_061170545.1">
    <property type="nucleotide sequence ID" value="NZ_FCOA02000023.1"/>
</dbReference>
<accession>A0A158CIX3</accession>
<name>A0A158CIX3_9BURK</name>
<evidence type="ECO:0000259" key="3">
    <source>
        <dbReference type="PROSITE" id="PS50263"/>
    </source>
</evidence>
<dbReference type="Proteomes" id="UP000054851">
    <property type="component" value="Unassembled WGS sequence"/>
</dbReference>
<dbReference type="InterPro" id="IPR003010">
    <property type="entry name" value="C-N_Hydrolase"/>
</dbReference>
<dbReference type="Gene3D" id="3.60.110.10">
    <property type="entry name" value="Carbon-nitrogen hydrolase"/>
    <property type="match status" value="1"/>
</dbReference>
<dbReference type="PROSITE" id="PS01227">
    <property type="entry name" value="UPF0012"/>
    <property type="match status" value="1"/>
</dbReference>
<dbReference type="AlphaFoldDB" id="A0A158CIX3"/>
<dbReference type="Pfam" id="PF00795">
    <property type="entry name" value="CN_hydrolase"/>
    <property type="match status" value="1"/>
</dbReference>
<dbReference type="GO" id="GO:0016811">
    <property type="term" value="F:hydrolase activity, acting on carbon-nitrogen (but not peptide) bonds, in linear amides"/>
    <property type="evidence" value="ECO:0007669"/>
    <property type="project" value="InterPro"/>
</dbReference>
<keyword evidence="5" id="KW-1185">Reference proteome</keyword>
<sequence>MKISVIQMTAGESKVENLAKIERLVEEVVARDRPDLVALPEMIAFICGETERMADSGELFPGGDLFDAFSAIAKRHSINFLAGSAMESAGAENRVFNCALLFDRQGELVTKYRKMHRFDAVLPNGMELKESDFVDAGNDVVCVEVEGIKLGLSICYDLRFPELYRALADAGADVIFAPSAFQFQTGADHWEILLRARAIETQCYVVAPDQVGSFGGGKYSMWGHSMIVDPWGTVVAQVSNVEGSATATVDTKLIGNVRARIPVRQHRRLNQPKTEG</sequence>